<dbReference type="InterPro" id="IPR011051">
    <property type="entry name" value="RmlC_Cupin_sf"/>
</dbReference>
<proteinExistence type="predicted"/>
<dbReference type="AlphaFoldDB" id="A0A9P7N3U5"/>
<feature type="non-terminal residue" evidence="1">
    <location>
        <position position="1"/>
    </location>
</feature>
<dbReference type="OrthoDB" id="3545073at2759"/>
<keyword evidence="2" id="KW-1185">Reference proteome</keyword>
<protein>
    <submittedName>
        <fullName evidence="1">Uncharacterized protein</fullName>
    </submittedName>
</protein>
<accession>A0A9P7N3U5</accession>
<organism evidence="1 2">
    <name type="scientific">Claviceps pusilla</name>
    <dbReference type="NCBI Taxonomy" id="123648"/>
    <lineage>
        <taxon>Eukaryota</taxon>
        <taxon>Fungi</taxon>
        <taxon>Dikarya</taxon>
        <taxon>Ascomycota</taxon>
        <taxon>Pezizomycotina</taxon>
        <taxon>Sordariomycetes</taxon>
        <taxon>Hypocreomycetidae</taxon>
        <taxon>Hypocreales</taxon>
        <taxon>Clavicipitaceae</taxon>
        <taxon>Claviceps</taxon>
    </lineage>
</organism>
<reference evidence="1" key="1">
    <citation type="journal article" date="2020" name="bioRxiv">
        <title>Whole genome comparisons of ergot fungi reveals the divergence and evolution of species within the genus Claviceps are the result of varying mechanisms driving genome evolution and host range expansion.</title>
        <authorList>
            <person name="Wyka S.A."/>
            <person name="Mondo S.J."/>
            <person name="Liu M."/>
            <person name="Dettman J."/>
            <person name="Nalam V."/>
            <person name="Broders K.D."/>
        </authorList>
    </citation>
    <scope>NUCLEOTIDE SEQUENCE</scope>
    <source>
        <strain evidence="1">CCC 602</strain>
    </source>
</reference>
<name>A0A9P7N3U5_9HYPO</name>
<dbReference type="Proteomes" id="UP000748025">
    <property type="component" value="Unassembled WGS sequence"/>
</dbReference>
<dbReference type="EMBL" id="SRPW01004391">
    <property type="protein sequence ID" value="KAG5982802.1"/>
    <property type="molecule type" value="Genomic_DNA"/>
</dbReference>
<gene>
    <name evidence="1" type="ORF">E4U43_006376</name>
</gene>
<sequence>IHRTTIQRDKMQMYSVASGKVQITTGGQTVQLGPNSAFPLRPGERCMIENKLYTEATLHCTTVDDYEMNSAES</sequence>
<evidence type="ECO:0000313" key="2">
    <source>
        <dbReference type="Proteomes" id="UP000748025"/>
    </source>
</evidence>
<comment type="caution">
    <text evidence="1">The sequence shown here is derived from an EMBL/GenBank/DDBJ whole genome shotgun (WGS) entry which is preliminary data.</text>
</comment>
<dbReference type="SUPFAM" id="SSF51182">
    <property type="entry name" value="RmlC-like cupins"/>
    <property type="match status" value="1"/>
</dbReference>
<evidence type="ECO:0000313" key="1">
    <source>
        <dbReference type="EMBL" id="KAG5982802.1"/>
    </source>
</evidence>